<organism evidence="1">
    <name type="scientific">marine sediment metagenome</name>
    <dbReference type="NCBI Taxonomy" id="412755"/>
    <lineage>
        <taxon>unclassified sequences</taxon>
        <taxon>metagenomes</taxon>
        <taxon>ecological metagenomes</taxon>
    </lineage>
</organism>
<dbReference type="AlphaFoldDB" id="X1NE04"/>
<protein>
    <submittedName>
        <fullName evidence="1">Uncharacterized protein</fullName>
    </submittedName>
</protein>
<comment type="caution">
    <text evidence="1">The sequence shown here is derived from an EMBL/GenBank/DDBJ whole genome shotgun (WGS) entry which is preliminary data.</text>
</comment>
<accession>X1NE04</accession>
<name>X1NE04_9ZZZZ</name>
<evidence type="ECO:0000313" key="1">
    <source>
        <dbReference type="EMBL" id="GAI16904.1"/>
    </source>
</evidence>
<reference evidence="1" key="1">
    <citation type="journal article" date="2014" name="Front. Microbiol.">
        <title>High frequency of phylogenetically diverse reductive dehalogenase-homologous genes in deep subseafloor sedimentary metagenomes.</title>
        <authorList>
            <person name="Kawai M."/>
            <person name="Futagami T."/>
            <person name="Toyoda A."/>
            <person name="Takaki Y."/>
            <person name="Nishi S."/>
            <person name="Hori S."/>
            <person name="Arai W."/>
            <person name="Tsubouchi T."/>
            <person name="Morono Y."/>
            <person name="Uchiyama I."/>
            <person name="Ito T."/>
            <person name="Fujiyama A."/>
            <person name="Inagaki F."/>
            <person name="Takami H."/>
        </authorList>
    </citation>
    <scope>NUCLEOTIDE SEQUENCE</scope>
    <source>
        <strain evidence="1">Expedition CK06-06</strain>
    </source>
</reference>
<dbReference type="EMBL" id="BARV01009532">
    <property type="protein sequence ID" value="GAI16904.1"/>
    <property type="molecule type" value="Genomic_DNA"/>
</dbReference>
<sequence length="91" mass="10338">YMIDLIFKFVIAQAIIHKTLSKGVDRSFAVALPKLLEKDIYTLSRGLKFIVGALETGMEKKWIDEKDAKKIFAYMMSQLGLEIKARGGEEK</sequence>
<gene>
    <name evidence="1" type="ORF">S06H3_18774</name>
</gene>
<proteinExistence type="predicted"/>
<feature type="non-terminal residue" evidence="1">
    <location>
        <position position="1"/>
    </location>
</feature>